<feature type="transmembrane region" description="Helical" evidence="1">
    <location>
        <begin position="73"/>
        <end position="93"/>
    </location>
</feature>
<keyword evidence="1" id="KW-1133">Transmembrane helix</keyword>
<dbReference type="InterPro" id="IPR014617">
    <property type="entry name" value="YphA_Bacsu"/>
</dbReference>
<feature type="transmembrane region" description="Helical" evidence="1">
    <location>
        <begin position="25"/>
        <end position="43"/>
    </location>
</feature>
<dbReference type="Pfam" id="PF24124">
    <property type="entry name" value="YphA"/>
    <property type="match status" value="1"/>
</dbReference>
<evidence type="ECO:0000313" key="2">
    <source>
        <dbReference type="EMBL" id="MBN8234694.1"/>
    </source>
</evidence>
<evidence type="ECO:0000313" key="3">
    <source>
        <dbReference type="Proteomes" id="UP000663970"/>
    </source>
</evidence>
<keyword evidence="3" id="KW-1185">Reference proteome</keyword>
<keyword evidence="1" id="KW-0812">Transmembrane</keyword>
<reference evidence="2 3" key="1">
    <citation type="submission" date="2020-12" db="EMBL/GenBank/DDBJ databases">
        <title>Oil enriched cultivation method for isolating marine PHA-producing bacteria.</title>
        <authorList>
            <person name="Zheng W."/>
            <person name="Yu S."/>
            <person name="Huang Y."/>
        </authorList>
    </citation>
    <scope>NUCLEOTIDE SEQUENCE [LARGE SCALE GENOMIC DNA]</scope>
    <source>
        <strain evidence="2 3">SY-2-6</strain>
    </source>
</reference>
<sequence length="194" mass="22267">MAVYWYAWVLVICVYFFMKNTRTRTALLFFLYFLMCSFSWKIISPSVYLYAHLILLILFGLYFISFQKRPLVVYLWLFFLSIGYASGSLFILIHPVWMHLPGFSTGFVLVLLLRMILTDFRGIAGLWLFINGAGMTLTYVVLRFYGKEGVVTAQPLLVFVLKGLLILLFVHGLRVLKKNNAGAGKSKQKGDAYA</sequence>
<feature type="transmembrane region" description="Helical" evidence="1">
    <location>
        <begin position="99"/>
        <end position="117"/>
    </location>
</feature>
<protein>
    <submittedName>
        <fullName evidence="2">Uncharacterized protein</fullName>
    </submittedName>
</protein>
<evidence type="ECO:0000256" key="1">
    <source>
        <dbReference type="SAM" id="Phobius"/>
    </source>
</evidence>
<feature type="transmembrane region" description="Helical" evidence="1">
    <location>
        <begin position="49"/>
        <end position="66"/>
    </location>
</feature>
<name>A0ABS3DTL3_9BACI</name>
<proteinExistence type="predicted"/>
<dbReference type="RefSeq" id="WP_206932815.1">
    <property type="nucleotide sequence ID" value="NZ_JAEKJY010000001.1"/>
</dbReference>
<feature type="transmembrane region" description="Helical" evidence="1">
    <location>
        <begin position="151"/>
        <end position="170"/>
    </location>
</feature>
<feature type="transmembrane region" description="Helical" evidence="1">
    <location>
        <begin position="124"/>
        <end position="145"/>
    </location>
</feature>
<accession>A0ABS3DTL3</accession>
<keyword evidence="1" id="KW-0472">Membrane</keyword>
<comment type="caution">
    <text evidence="2">The sequence shown here is derived from an EMBL/GenBank/DDBJ whole genome shotgun (WGS) entry which is preliminary data.</text>
</comment>
<organism evidence="2 3">
    <name type="scientific">Halobacillus kuroshimensis</name>
    <dbReference type="NCBI Taxonomy" id="302481"/>
    <lineage>
        <taxon>Bacteria</taxon>
        <taxon>Bacillati</taxon>
        <taxon>Bacillota</taxon>
        <taxon>Bacilli</taxon>
        <taxon>Bacillales</taxon>
        <taxon>Bacillaceae</taxon>
        <taxon>Halobacillus</taxon>
    </lineage>
</organism>
<dbReference type="Proteomes" id="UP000663970">
    <property type="component" value="Unassembled WGS sequence"/>
</dbReference>
<gene>
    <name evidence="2" type="ORF">JF544_05505</name>
</gene>
<dbReference type="EMBL" id="JAEKJY010000001">
    <property type="protein sequence ID" value="MBN8234694.1"/>
    <property type="molecule type" value="Genomic_DNA"/>
</dbReference>